<dbReference type="KEGG" id="mbr:MONBRDRAFT_20622"/>
<dbReference type="STRING" id="81824.A9UWP4"/>
<feature type="active site" description="Proton donor" evidence="1">
    <location>
        <position position="45"/>
    </location>
</feature>
<dbReference type="CDD" id="cd19071">
    <property type="entry name" value="AKR_AKR1-5-like"/>
    <property type="match status" value="1"/>
</dbReference>
<organism evidence="5 6">
    <name type="scientific">Monosiga brevicollis</name>
    <name type="common">Choanoflagellate</name>
    <dbReference type="NCBI Taxonomy" id="81824"/>
    <lineage>
        <taxon>Eukaryota</taxon>
        <taxon>Choanoflagellata</taxon>
        <taxon>Craspedida</taxon>
        <taxon>Salpingoecidae</taxon>
        <taxon>Monosiga</taxon>
    </lineage>
</organism>
<dbReference type="AlphaFoldDB" id="A9UWP4"/>
<dbReference type="FunFam" id="3.20.20.100:FF:000056">
    <property type="entry name" value="Aldo-keto reductase-like protein"/>
    <property type="match status" value="1"/>
</dbReference>
<dbReference type="OMA" id="WNNYHAK"/>
<dbReference type="GO" id="GO:0004032">
    <property type="term" value="F:aldose reductase (NADPH) activity"/>
    <property type="evidence" value="ECO:0000318"/>
    <property type="project" value="GO_Central"/>
</dbReference>
<feature type="binding site" evidence="2">
    <location>
        <position position="107"/>
    </location>
    <ligand>
        <name>substrate</name>
    </ligand>
</feature>
<keyword evidence="6" id="KW-1185">Reference proteome</keyword>
<dbReference type="PROSITE" id="PS00062">
    <property type="entry name" value="ALDOKETO_REDUCTASE_2"/>
    <property type="match status" value="1"/>
</dbReference>
<evidence type="ECO:0000313" key="5">
    <source>
        <dbReference type="EMBL" id="EDQ90080.1"/>
    </source>
</evidence>
<dbReference type="Pfam" id="PF00248">
    <property type="entry name" value="Aldo_ket_red"/>
    <property type="match status" value="1"/>
</dbReference>
<feature type="domain" description="NADP-dependent oxidoreductase" evidence="4">
    <location>
        <begin position="12"/>
        <end position="287"/>
    </location>
</feature>
<dbReference type="InterPro" id="IPR018170">
    <property type="entry name" value="Aldo/ket_reductase_CS"/>
</dbReference>
<evidence type="ECO:0000256" key="1">
    <source>
        <dbReference type="PIRSR" id="PIRSR000097-1"/>
    </source>
</evidence>
<dbReference type="eggNOG" id="KOG1577">
    <property type="taxonomic scope" value="Eukaryota"/>
</dbReference>
<reference evidence="5 6" key="1">
    <citation type="journal article" date="2008" name="Nature">
        <title>The genome of the choanoflagellate Monosiga brevicollis and the origin of metazoans.</title>
        <authorList>
            <consortium name="JGI Sequencing"/>
            <person name="King N."/>
            <person name="Westbrook M.J."/>
            <person name="Young S.L."/>
            <person name="Kuo A."/>
            <person name="Abedin M."/>
            <person name="Chapman J."/>
            <person name="Fairclough S."/>
            <person name="Hellsten U."/>
            <person name="Isogai Y."/>
            <person name="Letunic I."/>
            <person name="Marr M."/>
            <person name="Pincus D."/>
            <person name="Putnam N."/>
            <person name="Rokas A."/>
            <person name="Wright K.J."/>
            <person name="Zuzow R."/>
            <person name="Dirks W."/>
            <person name="Good M."/>
            <person name="Goodstein D."/>
            <person name="Lemons D."/>
            <person name="Li W."/>
            <person name="Lyons J.B."/>
            <person name="Morris A."/>
            <person name="Nichols S."/>
            <person name="Richter D.J."/>
            <person name="Salamov A."/>
            <person name="Bork P."/>
            <person name="Lim W.A."/>
            <person name="Manning G."/>
            <person name="Miller W.T."/>
            <person name="McGinnis W."/>
            <person name="Shapiro H."/>
            <person name="Tjian R."/>
            <person name="Grigoriev I.V."/>
            <person name="Rokhsar D."/>
        </authorList>
    </citation>
    <scope>NUCLEOTIDE SEQUENCE [LARGE SCALE GENOMIC DNA]</scope>
    <source>
        <strain evidence="6">MX1 / ATCC 50154</strain>
    </source>
</reference>
<dbReference type="InterPro" id="IPR020471">
    <property type="entry name" value="AKR"/>
</dbReference>
<dbReference type="GO" id="GO:0005829">
    <property type="term" value="C:cytosol"/>
    <property type="evidence" value="ECO:0000318"/>
    <property type="project" value="GO_Central"/>
</dbReference>
<dbReference type="RefSeq" id="XP_001744847.1">
    <property type="nucleotide sequence ID" value="XM_001744795.1"/>
</dbReference>
<dbReference type="EMBL" id="CH991548">
    <property type="protein sequence ID" value="EDQ90080.1"/>
    <property type="molecule type" value="Genomic_DNA"/>
</dbReference>
<protein>
    <recommendedName>
        <fullName evidence="4">NADP-dependent oxidoreductase domain-containing protein</fullName>
    </recommendedName>
</protein>
<dbReference type="Gene3D" id="3.20.20.100">
    <property type="entry name" value="NADP-dependent oxidoreductase domain"/>
    <property type="match status" value="1"/>
</dbReference>
<evidence type="ECO:0000256" key="3">
    <source>
        <dbReference type="PIRSR" id="PIRSR000097-3"/>
    </source>
</evidence>
<proteinExistence type="predicted"/>
<dbReference type="SUPFAM" id="SSF51430">
    <property type="entry name" value="NAD(P)-linked oxidoreductase"/>
    <property type="match status" value="1"/>
</dbReference>
<name>A9UWP4_MONBE</name>
<dbReference type="Proteomes" id="UP000001357">
    <property type="component" value="Unassembled WGS sequence"/>
</dbReference>
<dbReference type="PROSITE" id="PS00798">
    <property type="entry name" value="ALDOKETO_REDUCTASE_1"/>
    <property type="match status" value="1"/>
</dbReference>
<dbReference type="PIRSF" id="PIRSF000097">
    <property type="entry name" value="AKR"/>
    <property type="match status" value="1"/>
</dbReference>
<feature type="site" description="Lowers pKa of active site Tyr" evidence="3">
    <location>
        <position position="74"/>
    </location>
</feature>
<dbReference type="InterPro" id="IPR036812">
    <property type="entry name" value="NAD(P)_OxRdtase_dom_sf"/>
</dbReference>
<accession>A9UWP4</accession>
<sequence length="293" mass="33191">MPESSHVPLVGFGTFNEFRDNDKVAAAVKHAIKVGYRHFDCAKLYGNELEIGKAINECIDEGLVKREELFIVTKLWNDDHRPDRVRESCAGSLKRLGLDYLDCFMIHWPSPWVPGAALADAEHGGTHNYKPDSTVTMRDTWTALEGLVEEGKIKSIGVSNFCIRLLKDLLSYCKIRPIANEVELHPYHSNYNLVRFCQEHDIHVTAYSPLGKIGYRQPGDPSLIEDPVLQEIGAKHNKSAAQVALRWNVQRGVGVIPKSLTPSRIEQNFDIDFELSDEEMKRIDGLNKNHRFV</sequence>
<feature type="non-terminal residue" evidence="5">
    <location>
        <position position="293"/>
    </location>
</feature>
<dbReference type="GeneID" id="5890351"/>
<gene>
    <name evidence="5" type="ORF">MONBRDRAFT_20622</name>
</gene>
<dbReference type="PANTHER" id="PTHR11732">
    <property type="entry name" value="ALDO/KETO REDUCTASE"/>
    <property type="match status" value="1"/>
</dbReference>
<evidence type="ECO:0000259" key="4">
    <source>
        <dbReference type="Pfam" id="PF00248"/>
    </source>
</evidence>
<dbReference type="PROSITE" id="PS00063">
    <property type="entry name" value="ALDOKETO_REDUCTASE_3"/>
    <property type="match status" value="1"/>
</dbReference>
<evidence type="ECO:0000256" key="2">
    <source>
        <dbReference type="PIRSR" id="PIRSR000097-2"/>
    </source>
</evidence>
<dbReference type="InterPro" id="IPR023210">
    <property type="entry name" value="NADP_OxRdtase_dom"/>
</dbReference>
<dbReference type="InParanoid" id="A9UWP4"/>
<dbReference type="PRINTS" id="PR00069">
    <property type="entry name" value="ALDKETRDTASE"/>
</dbReference>
<evidence type="ECO:0000313" key="6">
    <source>
        <dbReference type="Proteomes" id="UP000001357"/>
    </source>
</evidence>